<keyword evidence="2" id="KW-0812">Transmembrane</keyword>
<dbReference type="Pfam" id="PF16537">
    <property type="entry name" value="T2SSB"/>
    <property type="match status" value="1"/>
</dbReference>
<dbReference type="Proteomes" id="UP000813068">
    <property type="component" value="Unassembled WGS sequence"/>
</dbReference>
<dbReference type="EMBL" id="JAHRGL010000002">
    <property type="protein sequence ID" value="MBV2131608.1"/>
    <property type="molecule type" value="Genomic_DNA"/>
</dbReference>
<evidence type="ECO:0000259" key="3">
    <source>
        <dbReference type="Pfam" id="PF16537"/>
    </source>
</evidence>
<dbReference type="InterPro" id="IPR032389">
    <property type="entry name" value="GspB_C"/>
</dbReference>
<keyword evidence="2" id="KW-0472">Membrane</keyword>
<feature type="region of interest" description="Disordered" evidence="1">
    <location>
        <begin position="83"/>
        <end position="112"/>
    </location>
</feature>
<evidence type="ECO:0000313" key="4">
    <source>
        <dbReference type="EMBL" id="MBV2131608.1"/>
    </source>
</evidence>
<protein>
    <submittedName>
        <fullName evidence="4">General secretion pathway protein GspB</fullName>
    </submittedName>
</protein>
<feature type="compositionally biased region" description="Low complexity" evidence="1">
    <location>
        <begin position="89"/>
        <end position="100"/>
    </location>
</feature>
<evidence type="ECO:0000313" key="5">
    <source>
        <dbReference type="Proteomes" id="UP000813068"/>
    </source>
</evidence>
<gene>
    <name evidence="4" type="ORF">KRX52_02215</name>
</gene>
<reference evidence="4 5" key="1">
    <citation type="submission" date="2021-06" db="EMBL/GenBank/DDBJ databases">
        <title>Differences between aerobic and microaerobic xylene degrading microbial communities.</title>
        <authorList>
            <person name="Banerjee S."/>
            <person name="Tancsics A."/>
        </authorList>
    </citation>
    <scope>NUCLEOTIDE SEQUENCE [LARGE SCALE GENOMIC DNA]</scope>
    <source>
        <strain evidence="4 5">MAP12</strain>
    </source>
</reference>
<feature type="transmembrane region" description="Helical" evidence="2">
    <location>
        <begin position="40"/>
        <end position="61"/>
    </location>
</feature>
<keyword evidence="5" id="KW-1185">Reference proteome</keyword>
<sequence>MSYILDALKNSQDSRSRGAVPDLASQMAATHHGASRSERIWRLVALATVLLLLALLAVLGWQRWLVPAPSDSAMLPPVVAGGADGKTSAAPVTAPAAALPPTQPAPEVPVAEAEGPGLAALQQLAGVRVNVDEPKTVPPPVPVAAPTGPAPIVQKLELPMERPPVAAGTAKSQPFVPVVSMPQTPPSLGPQVAEYGEVEHWKQLPAQVQQQLRDMPFNVHIYASDPKLRFVKSGGRTLREGDEINGELRVLHITRDGVIVGYKGAKYWMRLS</sequence>
<evidence type="ECO:0000256" key="1">
    <source>
        <dbReference type="SAM" id="MobiDB-lite"/>
    </source>
</evidence>
<organism evidence="4 5">
    <name type="scientific">Geopseudomonas aromaticivorans</name>
    <dbReference type="NCBI Taxonomy" id="2849492"/>
    <lineage>
        <taxon>Bacteria</taxon>
        <taxon>Pseudomonadati</taxon>
        <taxon>Pseudomonadota</taxon>
        <taxon>Gammaproteobacteria</taxon>
        <taxon>Pseudomonadales</taxon>
        <taxon>Pseudomonadaceae</taxon>
        <taxon>Geopseudomonas</taxon>
    </lineage>
</organism>
<proteinExistence type="predicted"/>
<evidence type="ECO:0000256" key="2">
    <source>
        <dbReference type="SAM" id="Phobius"/>
    </source>
</evidence>
<keyword evidence="2" id="KW-1133">Transmembrane helix</keyword>
<feature type="domain" description="Type II secretion system protein GspB C-terminal" evidence="3">
    <location>
        <begin position="215"/>
        <end position="269"/>
    </location>
</feature>
<name>A0ABS6MS27_9GAMM</name>
<comment type="caution">
    <text evidence="4">The sequence shown here is derived from an EMBL/GenBank/DDBJ whole genome shotgun (WGS) entry which is preliminary data.</text>
</comment>
<accession>A0ABS6MS27</accession>
<dbReference type="RefSeq" id="WP_217679522.1">
    <property type="nucleotide sequence ID" value="NZ_JAHRGL010000002.1"/>
</dbReference>